<keyword evidence="2" id="KW-1185">Reference proteome</keyword>
<gene>
    <name evidence="1" type="ORF">BDY21DRAFT_361013</name>
</gene>
<dbReference type="OrthoDB" id="3935484at2759"/>
<proteinExistence type="predicted"/>
<organism evidence="1 2">
    <name type="scientific">Lineolata rhizophorae</name>
    <dbReference type="NCBI Taxonomy" id="578093"/>
    <lineage>
        <taxon>Eukaryota</taxon>
        <taxon>Fungi</taxon>
        <taxon>Dikarya</taxon>
        <taxon>Ascomycota</taxon>
        <taxon>Pezizomycotina</taxon>
        <taxon>Dothideomycetes</taxon>
        <taxon>Dothideomycetes incertae sedis</taxon>
        <taxon>Lineolatales</taxon>
        <taxon>Lineolataceae</taxon>
        <taxon>Lineolata</taxon>
    </lineage>
</organism>
<reference evidence="1" key="1">
    <citation type="journal article" date="2020" name="Stud. Mycol.">
        <title>101 Dothideomycetes genomes: a test case for predicting lifestyles and emergence of pathogens.</title>
        <authorList>
            <person name="Haridas S."/>
            <person name="Albert R."/>
            <person name="Binder M."/>
            <person name="Bloem J."/>
            <person name="Labutti K."/>
            <person name="Salamov A."/>
            <person name="Andreopoulos B."/>
            <person name="Baker S."/>
            <person name="Barry K."/>
            <person name="Bills G."/>
            <person name="Bluhm B."/>
            <person name="Cannon C."/>
            <person name="Castanera R."/>
            <person name="Culley D."/>
            <person name="Daum C."/>
            <person name="Ezra D."/>
            <person name="Gonzalez J."/>
            <person name="Henrissat B."/>
            <person name="Kuo A."/>
            <person name="Liang C."/>
            <person name="Lipzen A."/>
            <person name="Lutzoni F."/>
            <person name="Magnuson J."/>
            <person name="Mondo S."/>
            <person name="Nolan M."/>
            <person name="Ohm R."/>
            <person name="Pangilinan J."/>
            <person name="Park H.-J."/>
            <person name="Ramirez L."/>
            <person name="Alfaro M."/>
            <person name="Sun H."/>
            <person name="Tritt A."/>
            <person name="Yoshinaga Y."/>
            <person name="Zwiers L.-H."/>
            <person name="Turgeon B."/>
            <person name="Goodwin S."/>
            <person name="Spatafora J."/>
            <person name="Crous P."/>
            <person name="Grigoriev I."/>
        </authorList>
    </citation>
    <scope>NUCLEOTIDE SEQUENCE</scope>
    <source>
        <strain evidence="1">ATCC 16933</strain>
    </source>
</reference>
<protein>
    <recommendedName>
        <fullName evidence="3">Fungal N-terminal domain-containing protein</fullName>
    </recommendedName>
</protein>
<dbReference type="AlphaFoldDB" id="A0A6A6PAM4"/>
<name>A0A6A6PAM4_9PEZI</name>
<evidence type="ECO:0000313" key="1">
    <source>
        <dbReference type="EMBL" id="KAF2460994.1"/>
    </source>
</evidence>
<dbReference type="EMBL" id="MU001672">
    <property type="protein sequence ID" value="KAF2460994.1"/>
    <property type="molecule type" value="Genomic_DNA"/>
</dbReference>
<evidence type="ECO:0008006" key="3">
    <source>
        <dbReference type="Google" id="ProtNLM"/>
    </source>
</evidence>
<evidence type="ECO:0000313" key="2">
    <source>
        <dbReference type="Proteomes" id="UP000799766"/>
    </source>
</evidence>
<sequence length="159" mass="17860">MSDPLSVAAAAVQLLDVLARLTKSAYAFIAALVAASAELRALQRDLARLGHLQKAVRETMCRVETRLAKQPQGRSRAKAGIDEDTDTLRHMRDDLEACKDDLGRIEHVLSKPYDGTRSVFNRFGKRVKFVFDEKEVQRLSSRIRSHLSTLSLWLSLIGR</sequence>
<accession>A0A6A6PAM4</accession>
<dbReference type="Proteomes" id="UP000799766">
    <property type="component" value="Unassembled WGS sequence"/>
</dbReference>